<dbReference type="OrthoDB" id="8300214at2759"/>
<evidence type="ECO:0000313" key="4">
    <source>
        <dbReference type="Proteomes" id="UP000053342"/>
    </source>
</evidence>
<feature type="region of interest" description="Disordered" evidence="1">
    <location>
        <begin position="1"/>
        <end position="25"/>
    </location>
</feature>
<dbReference type="PANTHER" id="PTHR10828:SF50">
    <property type="entry name" value="REDUCTASE (ARC2), PUTATIVE (AFU_ORTHOLOGUE AFUA_6G13400)-RELATED"/>
    <property type="match status" value="1"/>
</dbReference>
<dbReference type="Proteomes" id="UP000053342">
    <property type="component" value="Unassembled WGS sequence"/>
</dbReference>
<dbReference type="AlphaFoldDB" id="A0A0D2AU33"/>
<dbReference type="PROSITE" id="PS50206">
    <property type="entry name" value="RHODANESE_3"/>
    <property type="match status" value="1"/>
</dbReference>
<keyword evidence="4" id="KW-1185">Reference proteome</keyword>
<dbReference type="GO" id="GO:0004725">
    <property type="term" value="F:protein tyrosine phosphatase activity"/>
    <property type="evidence" value="ECO:0007669"/>
    <property type="project" value="TreeGrafter"/>
</dbReference>
<sequence length="168" mass="18408">MTTTQDSTTKEQPWHASFPAPRTTEPQVVKREDLLAMFKSGNRRAGRDFLLVDVRRNDHEGGTIHSSLNLPAQSLYHSLPTLYTLATSTGVPLVIFYCGSCGGRGPRAAGWFADYIEDQTATKPSDTSSTVQSAILQGGVKGWVAGGEEYIKYMDGFEKGVWEKTTTT</sequence>
<dbReference type="Gene3D" id="3.40.250.10">
    <property type="entry name" value="Rhodanese-like domain"/>
    <property type="match status" value="1"/>
</dbReference>
<dbReference type="RefSeq" id="XP_016263552.1">
    <property type="nucleotide sequence ID" value="XM_016405346.1"/>
</dbReference>
<dbReference type="HOGENOM" id="CLU_107716_0_0_1"/>
<protein>
    <recommendedName>
        <fullName evidence="2">Rhodanese domain-containing protein</fullName>
    </recommendedName>
</protein>
<dbReference type="GeneID" id="27356522"/>
<reference evidence="3 4" key="1">
    <citation type="submission" date="2015-01" db="EMBL/GenBank/DDBJ databases">
        <title>The Genome Sequence of Exophiala oligosperma CBS72588.</title>
        <authorList>
            <consortium name="The Broad Institute Genomics Platform"/>
            <person name="Cuomo C."/>
            <person name="de Hoog S."/>
            <person name="Gorbushina A."/>
            <person name="Stielow B."/>
            <person name="Teixiera M."/>
            <person name="Abouelleil A."/>
            <person name="Chapman S.B."/>
            <person name="Priest M."/>
            <person name="Young S.K."/>
            <person name="Wortman J."/>
            <person name="Nusbaum C."/>
            <person name="Birren B."/>
        </authorList>
    </citation>
    <scope>NUCLEOTIDE SEQUENCE [LARGE SCALE GENOMIC DNA]</scope>
    <source>
        <strain evidence="3 4">CBS 72588</strain>
    </source>
</reference>
<proteinExistence type="predicted"/>
<dbReference type="VEuPathDB" id="FungiDB:PV06_04448"/>
<dbReference type="GO" id="GO:0005737">
    <property type="term" value="C:cytoplasm"/>
    <property type="evidence" value="ECO:0007669"/>
    <property type="project" value="TreeGrafter"/>
</dbReference>
<dbReference type="EMBL" id="KN847335">
    <property type="protein sequence ID" value="KIW43336.1"/>
    <property type="molecule type" value="Genomic_DNA"/>
</dbReference>
<dbReference type="STRING" id="215243.A0A0D2AU33"/>
<organism evidence="3 4">
    <name type="scientific">Exophiala oligosperma</name>
    <dbReference type="NCBI Taxonomy" id="215243"/>
    <lineage>
        <taxon>Eukaryota</taxon>
        <taxon>Fungi</taxon>
        <taxon>Dikarya</taxon>
        <taxon>Ascomycota</taxon>
        <taxon>Pezizomycotina</taxon>
        <taxon>Eurotiomycetes</taxon>
        <taxon>Chaetothyriomycetidae</taxon>
        <taxon>Chaetothyriales</taxon>
        <taxon>Herpotrichiellaceae</taxon>
        <taxon>Exophiala</taxon>
    </lineage>
</organism>
<dbReference type="SMART" id="SM00450">
    <property type="entry name" value="RHOD"/>
    <property type="match status" value="1"/>
</dbReference>
<name>A0A0D2AU33_9EURO</name>
<dbReference type="SUPFAM" id="SSF52821">
    <property type="entry name" value="Rhodanese/Cell cycle control phosphatase"/>
    <property type="match status" value="1"/>
</dbReference>
<dbReference type="InterPro" id="IPR036873">
    <property type="entry name" value="Rhodanese-like_dom_sf"/>
</dbReference>
<dbReference type="PANTHER" id="PTHR10828">
    <property type="entry name" value="M-PHASE INDUCER PHOSPHATASE DUAL SPECIFICITY PHOSPHATASE CDC25"/>
    <property type="match status" value="1"/>
</dbReference>
<dbReference type="InterPro" id="IPR001763">
    <property type="entry name" value="Rhodanese-like_dom"/>
</dbReference>
<evidence type="ECO:0000259" key="2">
    <source>
        <dbReference type="PROSITE" id="PS50206"/>
    </source>
</evidence>
<accession>A0A0D2AU33</accession>
<evidence type="ECO:0000256" key="1">
    <source>
        <dbReference type="SAM" id="MobiDB-lite"/>
    </source>
</evidence>
<gene>
    <name evidence="3" type="ORF">PV06_04448</name>
</gene>
<dbReference type="GO" id="GO:0005634">
    <property type="term" value="C:nucleus"/>
    <property type="evidence" value="ECO:0007669"/>
    <property type="project" value="TreeGrafter"/>
</dbReference>
<evidence type="ECO:0000313" key="3">
    <source>
        <dbReference type="EMBL" id="KIW43336.1"/>
    </source>
</evidence>
<feature type="domain" description="Rhodanese" evidence="2">
    <location>
        <begin position="45"/>
        <end position="152"/>
    </location>
</feature>